<dbReference type="NCBIfam" id="TIGR00704">
    <property type="entry name" value="NaPi_cotrn_rel"/>
    <property type="match status" value="1"/>
</dbReference>
<keyword evidence="5 7" id="KW-0472">Membrane</keyword>
<evidence type="ECO:0000256" key="4">
    <source>
        <dbReference type="ARBA" id="ARBA00022989"/>
    </source>
</evidence>
<dbReference type="Pfam" id="PF02690">
    <property type="entry name" value="Na_Pi_cotrans"/>
    <property type="match status" value="1"/>
</dbReference>
<keyword evidence="6" id="KW-0175">Coiled coil</keyword>
<evidence type="ECO:0000256" key="3">
    <source>
        <dbReference type="ARBA" id="ARBA00022692"/>
    </source>
</evidence>
<protein>
    <submittedName>
        <fullName evidence="9">Na/Pi-cotransporter family protein/PhoU family protein</fullName>
    </submittedName>
</protein>
<dbReference type="InterPro" id="IPR003841">
    <property type="entry name" value="Na/Pi_transpt"/>
</dbReference>
<feature type="domain" description="PhoU" evidence="8">
    <location>
        <begin position="343"/>
        <end position="428"/>
    </location>
</feature>
<evidence type="ECO:0000256" key="2">
    <source>
        <dbReference type="ARBA" id="ARBA00022475"/>
    </source>
</evidence>
<dbReference type="NCBIfam" id="NF037997">
    <property type="entry name" value="Na_Pi_symport"/>
    <property type="match status" value="1"/>
</dbReference>
<evidence type="ECO:0000256" key="1">
    <source>
        <dbReference type="ARBA" id="ARBA00004651"/>
    </source>
</evidence>
<organism evidence="9 10">
    <name type="scientific">Clostridium disporicum</name>
    <dbReference type="NCBI Taxonomy" id="84024"/>
    <lineage>
        <taxon>Bacteria</taxon>
        <taxon>Bacillati</taxon>
        <taxon>Bacillota</taxon>
        <taxon>Clostridia</taxon>
        <taxon>Eubacteriales</taxon>
        <taxon>Clostridiaceae</taxon>
        <taxon>Clostridium</taxon>
    </lineage>
</organism>
<keyword evidence="2" id="KW-1003">Cell membrane</keyword>
<feature type="transmembrane region" description="Helical" evidence="7">
    <location>
        <begin position="69"/>
        <end position="91"/>
    </location>
</feature>
<feature type="transmembrane region" description="Helical" evidence="7">
    <location>
        <begin position="279"/>
        <end position="297"/>
    </location>
</feature>
<evidence type="ECO:0000259" key="8">
    <source>
        <dbReference type="Pfam" id="PF01895"/>
    </source>
</evidence>
<accession>A0A174DNQ6</accession>
<dbReference type="OrthoDB" id="9763003at2"/>
<evidence type="ECO:0000256" key="5">
    <source>
        <dbReference type="ARBA" id="ARBA00023136"/>
    </source>
</evidence>
<dbReference type="GO" id="GO:0005436">
    <property type="term" value="F:sodium:phosphate symporter activity"/>
    <property type="evidence" value="ECO:0007669"/>
    <property type="project" value="InterPro"/>
</dbReference>
<dbReference type="GO" id="GO:0005886">
    <property type="term" value="C:plasma membrane"/>
    <property type="evidence" value="ECO:0007669"/>
    <property type="project" value="UniProtKB-SubCell"/>
</dbReference>
<dbReference type="AlphaFoldDB" id="A0A174DNQ6"/>
<proteinExistence type="predicted"/>
<dbReference type="PANTHER" id="PTHR10010:SF46">
    <property type="entry name" value="SODIUM-DEPENDENT PHOSPHATE TRANSPORT PROTEIN 2B"/>
    <property type="match status" value="1"/>
</dbReference>
<gene>
    <name evidence="9" type="ORF">ERS852470_01843</name>
</gene>
<dbReference type="PANTHER" id="PTHR10010">
    <property type="entry name" value="SOLUTE CARRIER FAMILY 34 SODIUM PHOSPHATE , MEMBER 2-RELATED"/>
    <property type="match status" value="1"/>
</dbReference>
<feature type="transmembrane region" description="Helical" evidence="7">
    <location>
        <begin position="211"/>
        <end position="234"/>
    </location>
</feature>
<dbReference type="RefSeq" id="WP_055276507.1">
    <property type="nucleotide sequence ID" value="NZ_CYZV01000018.1"/>
</dbReference>
<comment type="subcellular location">
    <subcellularLocation>
        <location evidence="1">Cell membrane</location>
        <topology evidence="1">Multi-pass membrane protein</topology>
    </subcellularLocation>
</comment>
<feature type="transmembrane region" description="Helical" evidence="7">
    <location>
        <begin position="175"/>
        <end position="199"/>
    </location>
</feature>
<feature type="transmembrane region" description="Helical" evidence="7">
    <location>
        <begin position="103"/>
        <end position="121"/>
    </location>
</feature>
<dbReference type="Proteomes" id="UP000095558">
    <property type="component" value="Unassembled WGS sequence"/>
</dbReference>
<dbReference type="GO" id="GO:0044341">
    <property type="term" value="P:sodium-dependent phosphate transport"/>
    <property type="evidence" value="ECO:0007669"/>
    <property type="project" value="InterPro"/>
</dbReference>
<keyword evidence="4 7" id="KW-1133">Transmembrane helix</keyword>
<evidence type="ECO:0000313" key="10">
    <source>
        <dbReference type="Proteomes" id="UP000095558"/>
    </source>
</evidence>
<dbReference type="InterPro" id="IPR004633">
    <property type="entry name" value="NaPi_cotrn-rel/YqeW-like"/>
</dbReference>
<keyword evidence="3 7" id="KW-0812">Transmembrane</keyword>
<dbReference type="Pfam" id="PF01895">
    <property type="entry name" value="PhoU"/>
    <property type="match status" value="2"/>
</dbReference>
<feature type="domain" description="PhoU" evidence="8">
    <location>
        <begin position="447"/>
        <end position="530"/>
    </location>
</feature>
<feature type="coiled-coil region" evidence="6">
    <location>
        <begin position="469"/>
        <end position="496"/>
    </location>
</feature>
<name>A0A174DNQ6_9CLOT</name>
<sequence>MSSFEIVTGIFGGLGLFLYGMKLMSDGLENVAGEKLKGILEKITSNKVIGVLVGTIVTAIIQSSSATTVMVVSFVNAGLMTLTQATGVILGSNIGTTITAQMVSFNLEVIAPIFIGVGAIVMMSAKKKRIKDLAYIALGFGILFMGMGLMSSSLKPISNLQIFNDFISVIGKNHFLGVLVGLTMTAILQSSSATTGILVALANSGNIDMNVAFPIILGCNIGTCVTAILAGLTANRTAKKAALLHLLFNIFGTVLFLPFSDKVVTFVNYLTPDNVARQVANAHTIFNVVITIFILPISKYFVMLVNHILPDDEGKESCGAIYLDKKLLETPIVASGQVIKETIRMANKAKNNLELAMEVFLNWNEEKMKKVYANESIINTLERDITEYLIELSQHNLPEENAKLVSQAYHTINDIERIGDHAENIVELAIQKYENDITLSNEGDKEVRQLFEVTLKSISIAIEAFESNEINNGDEVEKIEEEIDSLEKQFRENNINRLSAKTCLADAGIMFFDLLSNLERIGDHANNIATAKEKPTHKLHTELC</sequence>
<evidence type="ECO:0000256" key="6">
    <source>
        <dbReference type="SAM" id="Coils"/>
    </source>
</evidence>
<dbReference type="InterPro" id="IPR026022">
    <property type="entry name" value="PhoU_dom"/>
</dbReference>
<feature type="transmembrane region" description="Helical" evidence="7">
    <location>
        <begin position="241"/>
        <end position="259"/>
    </location>
</feature>
<feature type="transmembrane region" description="Helical" evidence="7">
    <location>
        <begin position="6"/>
        <end position="24"/>
    </location>
</feature>
<dbReference type="InterPro" id="IPR038078">
    <property type="entry name" value="PhoU-like_sf"/>
</dbReference>
<feature type="transmembrane region" description="Helical" evidence="7">
    <location>
        <begin position="45"/>
        <end position="63"/>
    </location>
</feature>
<evidence type="ECO:0000256" key="7">
    <source>
        <dbReference type="SAM" id="Phobius"/>
    </source>
</evidence>
<dbReference type="EMBL" id="CYZV01000018">
    <property type="protein sequence ID" value="CUO25735.1"/>
    <property type="molecule type" value="Genomic_DNA"/>
</dbReference>
<evidence type="ECO:0000313" key="9">
    <source>
        <dbReference type="EMBL" id="CUO25735.1"/>
    </source>
</evidence>
<dbReference type="Gene3D" id="1.20.58.220">
    <property type="entry name" value="Phosphate transport system protein phou homolog 2, domain 2"/>
    <property type="match status" value="1"/>
</dbReference>
<feature type="transmembrane region" description="Helical" evidence="7">
    <location>
        <begin position="133"/>
        <end position="154"/>
    </location>
</feature>
<reference evidence="9 10" key="1">
    <citation type="submission" date="2015-09" db="EMBL/GenBank/DDBJ databases">
        <authorList>
            <consortium name="Pathogen Informatics"/>
        </authorList>
    </citation>
    <scope>NUCLEOTIDE SEQUENCE [LARGE SCALE GENOMIC DNA]</scope>
    <source>
        <strain evidence="9 10">2789STDY5834855</strain>
    </source>
</reference>
<dbReference type="SUPFAM" id="SSF109755">
    <property type="entry name" value="PhoU-like"/>
    <property type="match status" value="1"/>
</dbReference>